<protein>
    <submittedName>
        <fullName evidence="1">Uncharacterized protein</fullName>
    </submittedName>
</protein>
<dbReference type="InParanoid" id="K3YF38"/>
<accession>K3YF38</accession>
<reference evidence="2" key="1">
    <citation type="journal article" date="2012" name="Nat. Biotechnol.">
        <title>Reference genome sequence of the model plant Setaria.</title>
        <authorList>
            <person name="Bennetzen J.L."/>
            <person name="Schmutz J."/>
            <person name="Wang H."/>
            <person name="Percifield R."/>
            <person name="Hawkins J."/>
            <person name="Pontaroli A.C."/>
            <person name="Estep M."/>
            <person name="Feng L."/>
            <person name="Vaughn J.N."/>
            <person name="Grimwood J."/>
            <person name="Jenkins J."/>
            <person name="Barry K."/>
            <person name="Lindquist E."/>
            <person name="Hellsten U."/>
            <person name="Deshpande S."/>
            <person name="Wang X."/>
            <person name="Wu X."/>
            <person name="Mitros T."/>
            <person name="Triplett J."/>
            <person name="Yang X."/>
            <person name="Ye C.Y."/>
            <person name="Mauro-Herrera M."/>
            <person name="Wang L."/>
            <person name="Li P."/>
            <person name="Sharma M."/>
            <person name="Sharma R."/>
            <person name="Ronald P.C."/>
            <person name="Panaud O."/>
            <person name="Kellogg E.A."/>
            <person name="Brutnell T.P."/>
            <person name="Doust A.N."/>
            <person name="Tuskan G.A."/>
            <person name="Rokhsar D."/>
            <person name="Devos K.M."/>
        </authorList>
    </citation>
    <scope>NUCLEOTIDE SEQUENCE [LARGE SCALE GENOMIC DNA]</scope>
    <source>
        <strain evidence="2">cv. Yugu1</strain>
    </source>
</reference>
<reference evidence="1" key="2">
    <citation type="submission" date="2018-08" db="UniProtKB">
        <authorList>
            <consortium name="EnsemblPlants"/>
        </authorList>
    </citation>
    <scope>IDENTIFICATION</scope>
    <source>
        <strain evidence="1">Yugu1</strain>
    </source>
</reference>
<dbReference type="EnsemblPlants" id="KQK97585">
    <property type="protein sequence ID" value="KQK97585"/>
    <property type="gene ID" value="SETIT_012855mg"/>
</dbReference>
<evidence type="ECO:0000313" key="2">
    <source>
        <dbReference type="Proteomes" id="UP000004995"/>
    </source>
</evidence>
<dbReference type="Gramene" id="KQK97585">
    <property type="protein sequence ID" value="KQK97585"/>
    <property type="gene ID" value="SETIT_012855mg"/>
</dbReference>
<dbReference type="Proteomes" id="UP000004995">
    <property type="component" value="Unassembled WGS sequence"/>
</dbReference>
<sequence length="45" mass="5199">MMTFWLFNNSLVKDISLSFSIKDYDVYLSTYVVVRYQALISGAQA</sequence>
<organism evidence="1 2">
    <name type="scientific">Setaria italica</name>
    <name type="common">Foxtail millet</name>
    <name type="synonym">Panicum italicum</name>
    <dbReference type="NCBI Taxonomy" id="4555"/>
    <lineage>
        <taxon>Eukaryota</taxon>
        <taxon>Viridiplantae</taxon>
        <taxon>Streptophyta</taxon>
        <taxon>Embryophyta</taxon>
        <taxon>Tracheophyta</taxon>
        <taxon>Spermatophyta</taxon>
        <taxon>Magnoliopsida</taxon>
        <taxon>Liliopsida</taxon>
        <taxon>Poales</taxon>
        <taxon>Poaceae</taxon>
        <taxon>PACMAD clade</taxon>
        <taxon>Panicoideae</taxon>
        <taxon>Panicodae</taxon>
        <taxon>Paniceae</taxon>
        <taxon>Cenchrinae</taxon>
        <taxon>Setaria</taxon>
    </lineage>
</organism>
<dbReference type="AlphaFoldDB" id="K3YF38"/>
<keyword evidence="2" id="KW-1185">Reference proteome</keyword>
<dbReference type="EMBL" id="AGNK02004379">
    <property type="status" value="NOT_ANNOTATED_CDS"/>
    <property type="molecule type" value="Genomic_DNA"/>
</dbReference>
<evidence type="ECO:0000313" key="1">
    <source>
        <dbReference type="EnsemblPlants" id="KQK97585"/>
    </source>
</evidence>
<dbReference type="HOGENOM" id="CLU_3208573_0_0_1"/>
<name>K3YF38_SETIT</name>
<proteinExistence type="predicted"/>